<comment type="caution">
    <text evidence="8">The sequence shown here is derived from an EMBL/GenBank/DDBJ whole genome shotgun (WGS) entry which is preliminary data.</text>
</comment>
<dbReference type="InterPro" id="IPR027351">
    <property type="entry name" value="(+)RNA_virus_helicase_core_dom"/>
</dbReference>
<gene>
    <name evidence="8" type="primary">traA</name>
    <name evidence="8" type="ORF">CO661_29280</name>
</gene>
<evidence type="ECO:0000313" key="8">
    <source>
        <dbReference type="EMBL" id="PDT44385.1"/>
    </source>
</evidence>
<evidence type="ECO:0000256" key="1">
    <source>
        <dbReference type="ARBA" id="ARBA00010873"/>
    </source>
</evidence>
<feature type="domain" description="MobA/MobL protein" evidence="6">
    <location>
        <begin position="17"/>
        <end position="243"/>
    </location>
</feature>
<dbReference type="GO" id="GO:0003678">
    <property type="term" value="F:DNA helicase activity"/>
    <property type="evidence" value="ECO:0007669"/>
    <property type="project" value="UniProtKB-ARBA"/>
</dbReference>
<dbReference type="Gene3D" id="3.40.50.300">
    <property type="entry name" value="P-loop containing nucleotide triphosphate hydrolases"/>
    <property type="match status" value="2"/>
</dbReference>
<evidence type="ECO:0000313" key="9">
    <source>
        <dbReference type="Proteomes" id="UP000220353"/>
    </source>
</evidence>
<protein>
    <submittedName>
        <fullName evidence="8">Ti-type conjugative transfer relaxase TraA</fullName>
    </submittedName>
</protein>
<dbReference type="Gene3D" id="3.30.930.30">
    <property type="match status" value="1"/>
</dbReference>
<evidence type="ECO:0000259" key="5">
    <source>
        <dbReference type="Pfam" id="PF01443"/>
    </source>
</evidence>
<evidence type="ECO:0000259" key="7">
    <source>
        <dbReference type="Pfam" id="PF17841"/>
    </source>
</evidence>
<dbReference type="CDD" id="cd17933">
    <property type="entry name" value="DEXSc_RecD-like"/>
    <property type="match status" value="1"/>
</dbReference>
<dbReference type="NCBIfam" id="NF010402">
    <property type="entry name" value="PRK13826.1"/>
    <property type="match status" value="1"/>
</dbReference>
<name>A0A2A6LPT6_RHIFR</name>
<dbReference type="Pfam" id="PF03389">
    <property type="entry name" value="MobA_MobL"/>
    <property type="match status" value="1"/>
</dbReference>
<proteinExistence type="inferred from homology"/>
<comment type="similarity">
    <text evidence="1">Belongs to the MobA/MobL family.</text>
</comment>
<dbReference type="GO" id="GO:0005524">
    <property type="term" value="F:ATP binding"/>
    <property type="evidence" value="ECO:0007669"/>
    <property type="project" value="UniProtKB-KW"/>
</dbReference>
<keyword evidence="3" id="KW-0067">ATP-binding</keyword>
<evidence type="ECO:0000256" key="3">
    <source>
        <dbReference type="ARBA" id="ARBA00022840"/>
    </source>
</evidence>
<dbReference type="PANTHER" id="PTHR43788">
    <property type="entry name" value="DNA2/NAM7 HELICASE FAMILY MEMBER"/>
    <property type="match status" value="1"/>
</dbReference>
<dbReference type="InterPro" id="IPR050534">
    <property type="entry name" value="Coronavir_polyprotein_1ab"/>
</dbReference>
<dbReference type="Proteomes" id="UP000220353">
    <property type="component" value="Unassembled WGS sequence"/>
</dbReference>
<dbReference type="CDD" id="cd18809">
    <property type="entry name" value="SF1_C_RecD"/>
    <property type="match status" value="1"/>
</dbReference>
<dbReference type="Pfam" id="PF01443">
    <property type="entry name" value="Viral_helicase1"/>
    <property type="match status" value="1"/>
</dbReference>
<evidence type="ECO:0000256" key="4">
    <source>
        <dbReference type="ARBA" id="ARBA00022971"/>
    </source>
</evidence>
<dbReference type="RefSeq" id="WP_097587836.1">
    <property type="nucleotide sequence ID" value="NZ_NWTC01000033.1"/>
</dbReference>
<reference evidence="8 9" key="1">
    <citation type="submission" date="2017-09" db="EMBL/GenBank/DDBJ databases">
        <title>Comparative genomics of rhizobia isolated from Phaseolus vulgaris in China.</title>
        <authorList>
            <person name="Tong W."/>
        </authorList>
    </citation>
    <scope>NUCLEOTIDE SEQUENCE [LARGE SCALE GENOMIC DNA]</scope>
    <source>
        <strain evidence="8 9">PCH1</strain>
    </source>
</reference>
<dbReference type="InterPro" id="IPR005053">
    <property type="entry name" value="MobA_MobL"/>
</dbReference>
<dbReference type="Pfam" id="PF17841">
    <property type="entry name" value="Bep_C_terminal"/>
    <property type="match status" value="1"/>
</dbReference>
<keyword evidence="2" id="KW-0547">Nucleotide-binding</keyword>
<dbReference type="PANTHER" id="PTHR43788:SF6">
    <property type="entry name" value="DNA HELICASE B"/>
    <property type="match status" value="1"/>
</dbReference>
<dbReference type="InterPro" id="IPR014136">
    <property type="entry name" value="TraA_Ti"/>
</dbReference>
<sequence>MAVPHFSVSVVARGSGRSAVLSAAYRHCAKMDYEREARTIDYRAKQGLLHEEFVIPADSPEWLRSMIADRSVASASEAFWNKVEDFEKRADAQLAKDVTIALPIELTVEQNIALVRDFVERHVTAKGMVADWVYHDAPGNPHVHLMTTLRPLTADGFGAKKLAVLGPDGSPLRNDAGKIIYELWAGSLDDFNAFRDGWFACQNRHLALAGLDIRIDGRSFEKQGIELTPTIHLGVGTKAIERKATTDDQAVSLERLELQEEKRAENARRIQRRPEIVLDLITREKSVFDERDVAKILHRYIDDPGVFQSLMARILQSPETLRLERERIAFATGIRAPAKYTTRELIRLEAEMANRAMWLSGRSSHGVRKEVLEATFTRHSRLSAEQKAAIEHVAGAERIAAVIGRAGAGKTTMMKAAREAREAAGYRVVGGALAGKAAEGLEKEAGIVSRTLSSWELRWNEGRDQLDDKTIFVLDEAGMVSSRQMALFVETATKAGAKLVLVGDPEQLQPIEAGAAFRAIADRIGYAELETIYRQREQWMRDASLDLARGNVGKAIDAYRANGRMMGSELKAEAVQNLMADWGRDYDPTKTTLILAHLRRDVRLLNEMARAKLVERGIVDDGFSFKTEDGNRRLAPGDQIVFLKNEGSLGVKNGMLGKVVEAARNRIVAEIGEGEHRRQVTVEQRFYNNLDHGYATTIHKSQGATVDRVKVLASLSLDRHLTYVAMTRHREDLGVYYGARSFAKSGDLVQILSRKNSKETTLDYEKATFYRQALRFAEARGMHLVNVARTIARDRLEWTVRQKQKLADLAHRLAAIGARFGLAVGAKTTNSQNLKETRPMVAGIATFPKSMEQAVADRLEVDPGLKKQWEDVSTRFHLVYTQPEVAFKAVNVDAMLKDETVAKSTLSNMANQPESYGSLKGKTGLLASRADKQDRERAERNVPALAQSLSDYMRQRSRAEQCYQADELAVRRKVAIEIPALSPGARQTLERVRDAIDRNDLPAALEFALADKMVKAELEGFARAVTERFGERAFLPLAAKDTNGETFKTITAGMNPGPKAEVQSAWNTMRTVQQLNAHERTIEALKQAETLRQTKSQGLSLK</sequence>
<keyword evidence="4" id="KW-0184">Conjugation</keyword>
<evidence type="ECO:0000256" key="2">
    <source>
        <dbReference type="ARBA" id="ARBA00022741"/>
    </source>
</evidence>
<organism evidence="8 9">
    <name type="scientific">Rhizobium fredii</name>
    <name type="common">Sinorhizobium fredii</name>
    <dbReference type="NCBI Taxonomy" id="380"/>
    <lineage>
        <taxon>Bacteria</taxon>
        <taxon>Pseudomonadati</taxon>
        <taxon>Pseudomonadota</taxon>
        <taxon>Alphaproteobacteria</taxon>
        <taxon>Hyphomicrobiales</taxon>
        <taxon>Rhizobiaceae</taxon>
        <taxon>Sinorhizobium/Ensifer group</taxon>
        <taxon>Sinorhizobium</taxon>
    </lineage>
</organism>
<dbReference type="InterPro" id="IPR027417">
    <property type="entry name" value="P-loop_NTPase"/>
</dbReference>
<feature type="domain" description="Bartonella effector protein BID" evidence="7">
    <location>
        <begin position="858"/>
        <end position="954"/>
    </location>
</feature>
<dbReference type="SUPFAM" id="SSF52540">
    <property type="entry name" value="P-loop containing nucleoside triphosphate hydrolases"/>
    <property type="match status" value="2"/>
</dbReference>
<dbReference type="Pfam" id="PF13604">
    <property type="entry name" value="AAA_30"/>
    <property type="match status" value="1"/>
</dbReference>
<dbReference type="AlphaFoldDB" id="A0A2A6LPT6"/>
<accession>A0A2A6LPT6</accession>
<dbReference type="Gene3D" id="2.30.30.940">
    <property type="match status" value="1"/>
</dbReference>
<dbReference type="NCBIfam" id="TIGR02768">
    <property type="entry name" value="TraA_Ti"/>
    <property type="match status" value="1"/>
</dbReference>
<feature type="domain" description="(+)RNA virus helicase C-terminal" evidence="5">
    <location>
        <begin position="691"/>
        <end position="735"/>
    </location>
</feature>
<dbReference type="EMBL" id="NWTC01000033">
    <property type="protein sequence ID" value="PDT44385.1"/>
    <property type="molecule type" value="Genomic_DNA"/>
</dbReference>
<dbReference type="InterPro" id="IPR041533">
    <property type="entry name" value="Bep_BID"/>
</dbReference>
<evidence type="ECO:0000259" key="6">
    <source>
        <dbReference type="Pfam" id="PF03389"/>
    </source>
</evidence>